<comment type="function">
    <text evidence="2">In eubacteria ppGpp (guanosine 3'-diphosphate 5'-diphosphate) is a mediator of the stringent response that coordinates a variety of cellular activities in response to changes in nutritional abundance.</text>
</comment>
<dbReference type="NCBIfam" id="TIGR00691">
    <property type="entry name" value="spoT_relA"/>
    <property type="match status" value="1"/>
</dbReference>
<dbReference type="GO" id="GO:0008728">
    <property type="term" value="F:GTP diphosphokinase activity"/>
    <property type="evidence" value="ECO:0007669"/>
    <property type="project" value="UniProtKB-EC"/>
</dbReference>
<dbReference type="InterPro" id="IPR003607">
    <property type="entry name" value="HD/PDEase_dom"/>
</dbReference>
<dbReference type="Proteomes" id="UP001576776">
    <property type="component" value="Unassembled WGS sequence"/>
</dbReference>
<dbReference type="InterPro" id="IPR007685">
    <property type="entry name" value="RelA_SpoT"/>
</dbReference>
<dbReference type="Gene3D" id="3.30.70.260">
    <property type="match status" value="1"/>
</dbReference>
<feature type="region of interest" description="Disordered" evidence="3">
    <location>
        <begin position="570"/>
        <end position="604"/>
    </location>
</feature>
<dbReference type="InterPro" id="IPR033655">
    <property type="entry name" value="TGS_RelA/SpoT"/>
</dbReference>
<evidence type="ECO:0000259" key="5">
    <source>
        <dbReference type="PROSITE" id="PS51831"/>
    </source>
</evidence>
<evidence type="ECO:0000256" key="2">
    <source>
        <dbReference type="RuleBase" id="RU003847"/>
    </source>
</evidence>
<feature type="compositionally biased region" description="Low complexity" evidence="3">
    <location>
        <begin position="573"/>
        <end position="604"/>
    </location>
</feature>
<keyword evidence="8" id="KW-1185">Reference proteome</keyword>
<dbReference type="SMART" id="SM00471">
    <property type="entry name" value="HDc"/>
    <property type="match status" value="1"/>
</dbReference>
<name>A0ABV4YI97_9CYAN</name>
<dbReference type="PROSITE" id="PS51831">
    <property type="entry name" value="HD"/>
    <property type="match status" value="1"/>
</dbReference>
<comment type="caution">
    <text evidence="7">The sequence shown here is derived from an EMBL/GenBank/DDBJ whole genome shotgun (WGS) entry which is preliminary data.</text>
</comment>
<dbReference type="Pfam" id="PF02824">
    <property type="entry name" value="TGS"/>
    <property type="match status" value="1"/>
</dbReference>
<evidence type="ECO:0000259" key="6">
    <source>
        <dbReference type="PROSITE" id="PS51880"/>
    </source>
</evidence>
<organism evidence="7 8">
    <name type="scientific">Floridaenema fluviatile BLCC-F154</name>
    <dbReference type="NCBI Taxonomy" id="3153640"/>
    <lineage>
        <taxon>Bacteria</taxon>
        <taxon>Bacillati</taxon>
        <taxon>Cyanobacteriota</taxon>
        <taxon>Cyanophyceae</taxon>
        <taxon>Oscillatoriophycideae</taxon>
        <taxon>Aerosakkonematales</taxon>
        <taxon>Aerosakkonemataceae</taxon>
        <taxon>Floridanema</taxon>
        <taxon>Floridanema fluviatile</taxon>
    </lineage>
</organism>
<dbReference type="InterPro" id="IPR004095">
    <property type="entry name" value="TGS"/>
</dbReference>
<sequence>MNAAAPTPAINCVIPDWLQECLSANCANPEACTTTDTGLICRAFEFAYQLHEGQYRKSGEPYICHPVAVAGLLRDLGGGSAMIAAGFLHDVVEDTEVTVEEIEQRFGAEVARLVEGVTKLSKFSHNFSSKTERQAENIRRMFVAMAKDIRVIVVKLADRLHNMRTLEHLPDEKRRRIATETREIFAPLANRLGIGRFKWELEDLCFKYLEPESYREVQELVSEKRTDREARLGKVQDILKEGLDEAGITLLDVSGRPKHLYSIYQKMQRQQKEFHEIYDLAAIRLIVETNEECYRSLAVVHDSFTPIPGRFKDYIGLPKPNRYQSLHTVVVGPIGRPVEVQIRTLEMHHIAEYGIAAHWKYKETGKSSRSRVSADEEKFTWLRQLLEWQNELKDAEEYLENVKDNLGFDDVFVFTPKGDVISLPQGATTVDFAYRIHTEVGNHCYGAKVNGRMVQLDTALKNGDIVDIITQKNSHPSLDWLNFVVTTSAKNRIRQWYKRSHRDENVARGRELLEKEFGKNGFLAVIKSDQMQSVAERCNYHSVDDLLAALGYGEITLNLVVNRMRESVKALQPVESTPEETSPVTTTSRSVSSSNSTKSSHNSSCSPILGIEGLLYYLAKCCNPIPDEPILGVVTKGSRGISIHRQGCPNVDSVPGDRLVPVSWNPVDTESGRPQTYPVNIQIEVLDRVGVLKDILSRLTDNNINVRNAQVRTYEGRPAVIDLGIDIRDHEQLERIFTQIKKMSDILNLRRVSQVDE</sequence>
<dbReference type="Pfam" id="PF19296">
    <property type="entry name" value="RelA_AH_RIS"/>
    <property type="match status" value="1"/>
</dbReference>
<dbReference type="SUPFAM" id="SSF81271">
    <property type="entry name" value="TGS-like"/>
    <property type="match status" value="1"/>
</dbReference>
<dbReference type="InterPro" id="IPR012676">
    <property type="entry name" value="TGS-like"/>
</dbReference>
<dbReference type="InterPro" id="IPR006674">
    <property type="entry name" value="HD_domain"/>
</dbReference>
<dbReference type="SMART" id="SM00954">
    <property type="entry name" value="RelA_SpoT"/>
    <property type="match status" value="1"/>
</dbReference>
<dbReference type="CDD" id="cd01668">
    <property type="entry name" value="TGS_RSH"/>
    <property type="match status" value="1"/>
</dbReference>
<dbReference type="PANTHER" id="PTHR21262">
    <property type="entry name" value="GUANOSINE-3',5'-BIS DIPHOSPHATE 3'-PYROPHOSPHOHYDROLASE"/>
    <property type="match status" value="1"/>
</dbReference>
<dbReference type="InterPro" id="IPR045600">
    <property type="entry name" value="RelA/SpoT_AH_RIS"/>
</dbReference>
<keyword evidence="7" id="KW-0808">Transferase</keyword>
<dbReference type="SUPFAM" id="SSF55021">
    <property type="entry name" value="ACT-like"/>
    <property type="match status" value="1"/>
</dbReference>
<dbReference type="RefSeq" id="WP_413259971.1">
    <property type="nucleotide sequence ID" value="NZ_JBHFNS010000090.1"/>
</dbReference>
<protein>
    <submittedName>
        <fullName evidence="7">Bifunctional (P)ppGpp synthetase/guanosine-3',5'-bis(Diphosphate) 3'-pyrophosphohydrolase</fullName>
        <ecNumber evidence="7">2.7.6.5</ecNumber>
    </submittedName>
</protein>
<dbReference type="Pfam" id="PF13328">
    <property type="entry name" value="HD_4"/>
    <property type="match status" value="1"/>
</dbReference>
<evidence type="ECO:0000256" key="3">
    <source>
        <dbReference type="SAM" id="MobiDB-lite"/>
    </source>
</evidence>
<dbReference type="Gene3D" id="1.10.3210.10">
    <property type="entry name" value="Hypothetical protein af1432"/>
    <property type="match status" value="1"/>
</dbReference>
<dbReference type="SUPFAM" id="SSF81301">
    <property type="entry name" value="Nucleotidyltransferase"/>
    <property type="match status" value="1"/>
</dbReference>
<dbReference type="Gene3D" id="3.30.460.10">
    <property type="entry name" value="Beta Polymerase, domain 2"/>
    <property type="match status" value="1"/>
</dbReference>
<dbReference type="SUPFAM" id="SSF109604">
    <property type="entry name" value="HD-domain/PDEase-like"/>
    <property type="match status" value="1"/>
</dbReference>
<dbReference type="Gene3D" id="3.10.20.30">
    <property type="match status" value="1"/>
</dbReference>
<dbReference type="InterPro" id="IPR004811">
    <property type="entry name" value="RelA/Spo_fam"/>
</dbReference>
<comment type="similarity">
    <text evidence="2">Belongs to the relA/spoT family.</text>
</comment>
<feature type="domain" description="ACT" evidence="4">
    <location>
        <begin position="680"/>
        <end position="754"/>
    </location>
</feature>
<evidence type="ECO:0000256" key="1">
    <source>
        <dbReference type="ARBA" id="ARBA00025704"/>
    </source>
</evidence>
<feature type="domain" description="TGS" evidence="6">
    <location>
        <begin position="407"/>
        <end position="470"/>
    </location>
</feature>
<gene>
    <name evidence="7" type="ORF">ACE1B6_24835</name>
</gene>
<reference evidence="7 8" key="1">
    <citation type="submission" date="2024-09" db="EMBL/GenBank/DDBJ databases">
        <title>Floridaenema gen nov. (Aerosakkonemataceae, Aerosakkonematales ord. nov., Cyanobacteria) from benthic tropical and subtropical fresh waters, with the description of four new species.</title>
        <authorList>
            <person name="Moretto J.A."/>
            <person name="Berthold D.E."/>
            <person name="Lefler F.W."/>
            <person name="Huang I.-S."/>
            <person name="Laughinghouse H. IV."/>
        </authorList>
    </citation>
    <scope>NUCLEOTIDE SEQUENCE [LARGE SCALE GENOMIC DNA]</scope>
    <source>
        <strain evidence="7 8">BLCC-F154</strain>
    </source>
</reference>
<dbReference type="EMBL" id="JBHFNS010000090">
    <property type="protein sequence ID" value="MFB2938487.1"/>
    <property type="molecule type" value="Genomic_DNA"/>
</dbReference>
<evidence type="ECO:0000313" key="7">
    <source>
        <dbReference type="EMBL" id="MFB2938487.1"/>
    </source>
</evidence>
<dbReference type="CDD" id="cd05399">
    <property type="entry name" value="NT_Rel-Spo_like"/>
    <property type="match status" value="1"/>
</dbReference>
<dbReference type="EC" id="2.7.6.5" evidence="7"/>
<dbReference type="CDD" id="cd04876">
    <property type="entry name" value="ACT_RelA-SpoT"/>
    <property type="match status" value="1"/>
</dbReference>
<dbReference type="InterPro" id="IPR043519">
    <property type="entry name" value="NT_sf"/>
</dbReference>
<dbReference type="InterPro" id="IPR012675">
    <property type="entry name" value="Beta-grasp_dom_sf"/>
</dbReference>
<feature type="domain" description="HD" evidence="5">
    <location>
        <begin position="62"/>
        <end position="163"/>
    </location>
</feature>
<comment type="pathway">
    <text evidence="1">Purine metabolism.</text>
</comment>
<dbReference type="PROSITE" id="PS51880">
    <property type="entry name" value="TGS"/>
    <property type="match status" value="1"/>
</dbReference>
<dbReference type="InterPro" id="IPR002912">
    <property type="entry name" value="ACT_dom"/>
</dbReference>
<accession>A0ABV4YI97</accession>
<proteinExistence type="inferred from homology"/>
<dbReference type="Pfam" id="PF13291">
    <property type="entry name" value="ACT_4"/>
    <property type="match status" value="1"/>
</dbReference>
<dbReference type="PROSITE" id="PS51671">
    <property type="entry name" value="ACT"/>
    <property type="match status" value="1"/>
</dbReference>
<dbReference type="PANTHER" id="PTHR21262:SF31">
    <property type="entry name" value="GTP PYROPHOSPHOKINASE"/>
    <property type="match status" value="1"/>
</dbReference>
<dbReference type="InterPro" id="IPR045865">
    <property type="entry name" value="ACT-like_dom_sf"/>
</dbReference>
<evidence type="ECO:0000259" key="4">
    <source>
        <dbReference type="PROSITE" id="PS51671"/>
    </source>
</evidence>
<dbReference type="CDD" id="cd00077">
    <property type="entry name" value="HDc"/>
    <property type="match status" value="1"/>
</dbReference>
<evidence type="ECO:0000313" key="8">
    <source>
        <dbReference type="Proteomes" id="UP001576776"/>
    </source>
</evidence>
<dbReference type="Pfam" id="PF04607">
    <property type="entry name" value="RelA_SpoT"/>
    <property type="match status" value="1"/>
</dbReference>